<gene>
    <name evidence="1" type="ORF">NM208_g11696</name>
</gene>
<accession>A0ACC1RU00</accession>
<evidence type="ECO:0000313" key="1">
    <source>
        <dbReference type="EMBL" id="KAJ3525314.1"/>
    </source>
</evidence>
<comment type="caution">
    <text evidence="1">The sequence shown here is derived from an EMBL/GenBank/DDBJ whole genome shotgun (WGS) entry which is preliminary data.</text>
</comment>
<dbReference type="Proteomes" id="UP001148629">
    <property type="component" value="Unassembled WGS sequence"/>
</dbReference>
<sequence>MDRVLFSWNRTNTHSLAVPAMPQYRGRRFTPSVQAPIEASSYLCVICENLFRGKPRWGWGQDRSHHKTERGLAMAANAGCYICRSIVDSGFFERHSEVDLLCHLMVYENRHPGTFGCSFSNRGQYVCFVFGIPLKREMTLTSRPRLLTTLPCGSWPRNGLSDAQLQPVIPTAHALWETFEVFLSPIPFRPTRLIQIIDDERAKLVLSSAHPERVPYVALSHRWGTAETARLLTNNIDQLCNGFEIGNLPPSYKEAISACRKLNFEYIWIDSLCIIQDSEDNSDWQREAMMMKSIYAHCTLNLCATGAADSSQSCFQKRNAASIKPFQVTPQWHHWKGKKVLAYVGPDFDDDILSSPLSSRAWVFQETHLSGRSLVMGSHQLWWYCRQNLACESFPKGGPEMRGTPWLPGVRRMKDNESPRTHATEPATGWSAWQFQTKCYAKTRLTHESERTIAFSGFAQAFGESYGLNEHYLAGFWRSHLPLALLWRCESESKTQRSPDYKAPSWSWFSLDGPFEMTGLESISNETLCSVELVSLRYVDETQPMGLLKGGAIKLRGHLVGPHTVNADGTVPYYDLQVTPGVDDSEKIEKAIMYMDERDVAGEQMISYLDNLDEISVLLEGGLMDGASRTAMPLKQAQGNIFYLPLSKVLSQLHKRRRSLQMVVQGLILYQPVHQPTLFHRIGMYSSRAIHNENYHHELETGFPEQSIMIL</sequence>
<dbReference type="EMBL" id="JANRMS010001930">
    <property type="protein sequence ID" value="KAJ3525314.1"/>
    <property type="molecule type" value="Genomic_DNA"/>
</dbReference>
<keyword evidence="2" id="KW-1185">Reference proteome</keyword>
<name>A0ACC1RU00_9HYPO</name>
<proteinExistence type="predicted"/>
<protein>
    <submittedName>
        <fullName evidence="1">Uncharacterized protein</fullName>
    </submittedName>
</protein>
<organism evidence="1 2">
    <name type="scientific">Fusarium decemcellulare</name>
    <dbReference type="NCBI Taxonomy" id="57161"/>
    <lineage>
        <taxon>Eukaryota</taxon>
        <taxon>Fungi</taxon>
        <taxon>Dikarya</taxon>
        <taxon>Ascomycota</taxon>
        <taxon>Pezizomycotina</taxon>
        <taxon>Sordariomycetes</taxon>
        <taxon>Hypocreomycetidae</taxon>
        <taxon>Hypocreales</taxon>
        <taxon>Nectriaceae</taxon>
        <taxon>Fusarium</taxon>
        <taxon>Fusarium decemcellulare species complex</taxon>
    </lineage>
</organism>
<evidence type="ECO:0000313" key="2">
    <source>
        <dbReference type="Proteomes" id="UP001148629"/>
    </source>
</evidence>
<reference evidence="1" key="1">
    <citation type="submission" date="2022-08" db="EMBL/GenBank/DDBJ databases">
        <title>Genome Sequence of Fusarium decemcellulare.</title>
        <authorList>
            <person name="Buettner E."/>
        </authorList>
    </citation>
    <scope>NUCLEOTIDE SEQUENCE</scope>
    <source>
        <strain evidence="1">Babe19</strain>
    </source>
</reference>